<evidence type="ECO:0000313" key="1">
    <source>
        <dbReference type="EMBL" id="BAI61694.1"/>
    </source>
</evidence>
<dbReference type="eggNOG" id="arCOG06793">
    <property type="taxonomic scope" value="Archaea"/>
</dbReference>
<proteinExistence type="predicted"/>
<reference evidence="2" key="3">
    <citation type="journal article" date="2011" name="PLoS ONE">
        <title>Genome sequence of a mesophilic hydrogenotrophic methanogen Methanocella paludicola, the first cultivated representative of the order Methanocellales.</title>
        <authorList>
            <person name="Sakai S."/>
            <person name="Takaki Y."/>
            <person name="Shimamura S."/>
            <person name="Sekine M."/>
            <person name="Tajima T."/>
            <person name="Kosugi H."/>
            <person name="Ichikawa N."/>
            <person name="Tasumi E."/>
            <person name="Hiraki A.T."/>
            <person name="Shimizu A."/>
            <person name="Kato Y."/>
            <person name="Nishiko R."/>
            <person name="Mori K."/>
            <person name="Fujita N."/>
            <person name="Imachi H."/>
            <person name="Takai K."/>
        </authorList>
    </citation>
    <scope>NUCLEOTIDE SEQUENCE [LARGE SCALE GENOMIC DNA]</scope>
    <source>
        <strain evidence="2">DSM 17711 / JCM 13418 / NBRC 101707 / SANAE</strain>
    </source>
</reference>
<dbReference type="AlphaFoldDB" id="D1YZ22"/>
<organism evidence="1 2">
    <name type="scientific">Methanocella paludicola (strain DSM 17711 / JCM 13418 / NBRC 101707 / SANAE)</name>
    <dbReference type="NCBI Taxonomy" id="304371"/>
    <lineage>
        <taxon>Archaea</taxon>
        <taxon>Methanobacteriati</taxon>
        <taxon>Methanobacteriota</taxon>
        <taxon>Stenosarchaea group</taxon>
        <taxon>Methanomicrobia</taxon>
        <taxon>Methanocellales</taxon>
        <taxon>Methanocellaceae</taxon>
        <taxon>Methanocella</taxon>
    </lineage>
</organism>
<evidence type="ECO:0000313" key="2">
    <source>
        <dbReference type="Proteomes" id="UP000001882"/>
    </source>
</evidence>
<evidence type="ECO:0008006" key="3">
    <source>
        <dbReference type="Google" id="ProtNLM"/>
    </source>
</evidence>
<dbReference type="EMBL" id="AP011532">
    <property type="protein sequence ID" value="BAI61694.1"/>
    <property type="molecule type" value="Genomic_DNA"/>
</dbReference>
<name>D1YZ22_METPS</name>
<gene>
    <name evidence="1" type="ordered locus">MCP_1622</name>
</gene>
<dbReference type="STRING" id="304371.MCP_1622"/>
<sequence>MPEDTLPAVCCLFCGSCINLGNGCEDRDDVKEKPFWTELIGIGISPVYDCCVNTRHYGHCGECSELLCDRYDPIKNPAIPEHRIGIINIGKDRSRIRANN</sequence>
<keyword evidence="2" id="KW-1185">Reference proteome</keyword>
<reference evidence="1 2" key="1">
    <citation type="journal article" date="2007" name="Appl. Environ. Microbiol.">
        <title>Isolation of key methanogens for global methane emission from rice paddy fields: a novel isolate affiliated with the clone cluster rice cluster I.</title>
        <authorList>
            <person name="Sakai S."/>
            <person name="Imachi H."/>
            <person name="Sekiguchi Y."/>
            <person name="Ohashi A."/>
            <person name="Harada H."/>
            <person name="Kamagata Y."/>
        </authorList>
    </citation>
    <scope>NUCLEOTIDE SEQUENCE [LARGE SCALE GENOMIC DNA]</scope>
    <source>
        <strain evidence="2">DSM 17711 / JCM 13418 / NBRC 101707 / SANAE</strain>
    </source>
</reference>
<dbReference type="KEGG" id="mpd:MCP_1622"/>
<dbReference type="Proteomes" id="UP000001882">
    <property type="component" value="Chromosome"/>
</dbReference>
<protein>
    <recommendedName>
        <fullName evidence="3">DUF3795 domain-containing protein</fullName>
    </recommendedName>
</protein>
<reference evidence="1 2" key="2">
    <citation type="journal article" date="2008" name="Int. J. Syst. Evol. Microbiol.">
        <title>Methanocella paludicola gen. nov., sp. nov., a methane-producing archaeon, the first isolate of the lineage 'Rice Cluster I', and proposal of the new archaeal order Methanocellales ord. nov.</title>
        <authorList>
            <person name="Sakai S."/>
            <person name="Imachi H."/>
            <person name="Hanada S."/>
            <person name="Ohashi A."/>
            <person name="Harada H."/>
            <person name="Kamagata Y."/>
        </authorList>
    </citation>
    <scope>NUCLEOTIDE SEQUENCE [LARGE SCALE GENOMIC DNA]</scope>
    <source>
        <strain evidence="2">DSM 17711 / JCM 13418 / NBRC 101707 / SANAE</strain>
    </source>
</reference>
<accession>D1YZ22</accession>
<dbReference type="InParanoid" id="D1YZ22"/>